<reference evidence="9 12" key="2">
    <citation type="submission" date="2020-04" db="EMBL/GenBank/DDBJ databases">
        <title>Description of novel Gluconacetobacter.</title>
        <authorList>
            <person name="Sombolestani A."/>
        </authorList>
    </citation>
    <scope>NUCLEOTIDE SEQUENCE [LARGE SCALE GENOMIC DNA]</scope>
    <source>
        <strain evidence="9 12">LMG 1382</strain>
    </source>
</reference>
<proteinExistence type="inferred from homology"/>
<evidence type="ECO:0000256" key="3">
    <source>
        <dbReference type="ARBA" id="ARBA00022630"/>
    </source>
</evidence>
<comment type="caution">
    <text evidence="10">The sequence shown here is derived from an EMBL/GenBank/DDBJ whole genome shotgun (WGS) entry which is preliminary data.</text>
</comment>
<dbReference type="GO" id="GO:0005737">
    <property type="term" value="C:cytoplasm"/>
    <property type="evidence" value="ECO:0007669"/>
    <property type="project" value="TreeGrafter"/>
</dbReference>
<sequence>MKIIILGGGVVGVTSAWYLAQAGHTVTVIDRQPAAGLETSFANAGQVSPGYSSPWAGPGVPLKAVRWLLMAYRPFVFRPMADPHQWRWLTQMLANCTTAAYDRNKGRMVRLAEYSRDVMTELRASTGITYDDRQQGTLQVFRKQKQLDHIGEDLRVLDQYKVPYELLDAAGCVRAEPGLAAAQGKLVGGLRLPGDETGDAHMFTQRLAAMAAERGVTFLYDTTIRGLKREGGRITGIDTSRGRMEADSYVLALGSFSPAMVRSLGLDLPIYPVKGYSITAPIIDAARAPVSTVMDETYKIGITRLGDRIRVGGTAELAGFSTTLRAPRRATLEHSLTDLFAGGGDVPAATFWTGLRPMTPDGTPIIGPTGIDNLYLNTGHGTLGWTMACGSGRVLADILSGRKPDIAHEDLALGRYKA</sequence>
<evidence type="ECO:0000313" key="11">
    <source>
        <dbReference type="Proteomes" id="UP000254958"/>
    </source>
</evidence>
<keyword evidence="11" id="KW-1185">Reference proteome</keyword>
<evidence type="ECO:0000259" key="8">
    <source>
        <dbReference type="Pfam" id="PF01266"/>
    </source>
</evidence>
<evidence type="ECO:0000313" key="9">
    <source>
        <dbReference type="EMBL" id="MBB2186025.1"/>
    </source>
</evidence>
<dbReference type="PANTHER" id="PTHR13847:SF280">
    <property type="entry name" value="D-AMINO ACID DEHYDROGENASE"/>
    <property type="match status" value="1"/>
</dbReference>
<dbReference type="NCBIfam" id="NF001933">
    <property type="entry name" value="PRK00711.1"/>
    <property type="match status" value="1"/>
</dbReference>
<dbReference type="FunFam" id="3.50.50.60:FF:000020">
    <property type="entry name" value="D-amino acid dehydrogenase"/>
    <property type="match status" value="1"/>
</dbReference>
<dbReference type="Proteomes" id="UP000254958">
    <property type="component" value="Unassembled WGS sequence"/>
</dbReference>
<comment type="catalytic activity">
    <reaction evidence="6 7">
        <text>a D-alpha-amino acid + A + H2O = a 2-oxocarboxylate + AH2 + NH4(+)</text>
        <dbReference type="Rhea" id="RHEA:18125"/>
        <dbReference type="ChEBI" id="CHEBI:13193"/>
        <dbReference type="ChEBI" id="CHEBI:15377"/>
        <dbReference type="ChEBI" id="CHEBI:17499"/>
        <dbReference type="ChEBI" id="CHEBI:28938"/>
        <dbReference type="ChEBI" id="CHEBI:35179"/>
        <dbReference type="ChEBI" id="CHEBI:59871"/>
    </reaction>
</comment>
<dbReference type="InterPro" id="IPR036188">
    <property type="entry name" value="FAD/NAD-bd_sf"/>
</dbReference>
<organism evidence="10 11">
    <name type="scientific">Gluconacetobacter liquefaciens</name>
    <name type="common">Acetobacter liquefaciens</name>
    <dbReference type="NCBI Taxonomy" id="89584"/>
    <lineage>
        <taxon>Bacteria</taxon>
        <taxon>Pseudomonadati</taxon>
        <taxon>Pseudomonadota</taxon>
        <taxon>Alphaproteobacteria</taxon>
        <taxon>Acetobacterales</taxon>
        <taxon>Acetobacteraceae</taxon>
        <taxon>Gluconacetobacter</taxon>
    </lineage>
</organism>
<evidence type="ECO:0000256" key="2">
    <source>
        <dbReference type="ARBA" id="ARBA00009410"/>
    </source>
</evidence>
<dbReference type="Pfam" id="PF01266">
    <property type="entry name" value="DAO"/>
    <property type="match status" value="1"/>
</dbReference>
<evidence type="ECO:0000256" key="4">
    <source>
        <dbReference type="ARBA" id="ARBA00022827"/>
    </source>
</evidence>
<comment type="similarity">
    <text evidence="2 7">Belongs to the DadA oxidoreductase family.</text>
</comment>
<dbReference type="Gene3D" id="3.50.50.60">
    <property type="entry name" value="FAD/NAD(P)-binding domain"/>
    <property type="match status" value="2"/>
</dbReference>
<dbReference type="Proteomes" id="UP000562982">
    <property type="component" value="Unassembled WGS sequence"/>
</dbReference>
<evidence type="ECO:0000313" key="12">
    <source>
        <dbReference type="Proteomes" id="UP000562982"/>
    </source>
</evidence>
<comment type="cofactor">
    <cofactor evidence="1 7">
        <name>FAD</name>
        <dbReference type="ChEBI" id="CHEBI:57692"/>
    </cofactor>
</comment>
<dbReference type="OrthoDB" id="9805337at2"/>
<dbReference type="EMBL" id="JABEQI010000003">
    <property type="protein sequence ID" value="MBB2186025.1"/>
    <property type="molecule type" value="Genomic_DNA"/>
</dbReference>
<comment type="function">
    <text evidence="7">Oxidative deamination of D-amino acids.</text>
</comment>
<dbReference type="SUPFAM" id="SSF51905">
    <property type="entry name" value="FAD/NAD(P)-binding domain"/>
    <property type="match status" value="1"/>
</dbReference>
<dbReference type="GO" id="GO:0005886">
    <property type="term" value="C:plasma membrane"/>
    <property type="evidence" value="ECO:0007669"/>
    <property type="project" value="TreeGrafter"/>
</dbReference>
<dbReference type="RefSeq" id="WP_114726721.1">
    <property type="nucleotide sequence ID" value="NZ_BJMI01000005.1"/>
</dbReference>
<keyword evidence="3 7" id="KW-0285">Flavoprotein</keyword>
<reference evidence="10 11" key="1">
    <citation type="submission" date="2018-07" db="EMBL/GenBank/DDBJ databases">
        <title>Genomic Encyclopedia of Type Strains, Phase IV (KMG-IV): sequencing the most valuable type-strain genomes for metagenomic binning, comparative biology and taxonomic classification.</title>
        <authorList>
            <person name="Goeker M."/>
        </authorList>
    </citation>
    <scope>NUCLEOTIDE SEQUENCE [LARGE SCALE GENOMIC DNA]</scope>
    <source>
        <strain evidence="10 11">DSM 5603</strain>
    </source>
</reference>
<evidence type="ECO:0000256" key="5">
    <source>
        <dbReference type="ARBA" id="ARBA00023002"/>
    </source>
</evidence>
<evidence type="ECO:0000313" key="10">
    <source>
        <dbReference type="EMBL" id="RDI38557.1"/>
    </source>
</evidence>
<name>A0A370G3U4_GLULI</name>
<dbReference type="HAMAP" id="MF_01202">
    <property type="entry name" value="DadA"/>
    <property type="match status" value="1"/>
</dbReference>
<feature type="domain" description="FAD dependent oxidoreductase" evidence="8">
    <location>
        <begin position="2"/>
        <end position="397"/>
    </location>
</feature>
<keyword evidence="5 7" id="KW-0560">Oxidoreductase</keyword>
<dbReference type="PANTHER" id="PTHR13847">
    <property type="entry name" value="SARCOSINE DEHYDROGENASE-RELATED"/>
    <property type="match status" value="1"/>
</dbReference>
<accession>A0A370G3U4</accession>
<feature type="binding site" evidence="7">
    <location>
        <begin position="3"/>
        <end position="17"/>
    </location>
    <ligand>
        <name>FAD</name>
        <dbReference type="ChEBI" id="CHEBI:57692"/>
    </ligand>
</feature>
<keyword evidence="4 7" id="KW-0274">FAD</keyword>
<dbReference type="SUPFAM" id="SSF54373">
    <property type="entry name" value="FAD-linked reductases, C-terminal domain"/>
    <property type="match status" value="1"/>
</dbReference>
<evidence type="ECO:0000256" key="7">
    <source>
        <dbReference type="HAMAP-Rule" id="MF_01202"/>
    </source>
</evidence>
<dbReference type="GO" id="GO:0008718">
    <property type="term" value="F:D-amino-acid dehydrogenase activity"/>
    <property type="evidence" value="ECO:0007669"/>
    <property type="project" value="UniProtKB-UniRule"/>
</dbReference>
<dbReference type="GO" id="GO:0055130">
    <property type="term" value="P:D-alanine catabolic process"/>
    <property type="evidence" value="ECO:0007669"/>
    <property type="project" value="TreeGrafter"/>
</dbReference>
<protein>
    <recommendedName>
        <fullName evidence="7">D-amino acid dehydrogenase</fullName>
        <ecNumber evidence="7">1.4.99.-</ecNumber>
    </recommendedName>
</protein>
<dbReference type="AlphaFoldDB" id="A0A370G3U4"/>
<evidence type="ECO:0000256" key="1">
    <source>
        <dbReference type="ARBA" id="ARBA00001974"/>
    </source>
</evidence>
<dbReference type="EC" id="1.4.99.-" evidence="7"/>
<dbReference type="Gene3D" id="3.30.9.10">
    <property type="entry name" value="D-Amino Acid Oxidase, subunit A, domain 2"/>
    <property type="match status" value="1"/>
</dbReference>
<dbReference type="InterPro" id="IPR023080">
    <property type="entry name" value="DadA"/>
</dbReference>
<dbReference type="EMBL" id="QQAW01000003">
    <property type="protein sequence ID" value="RDI38557.1"/>
    <property type="molecule type" value="Genomic_DNA"/>
</dbReference>
<dbReference type="InterPro" id="IPR006076">
    <property type="entry name" value="FAD-dep_OxRdtase"/>
</dbReference>
<evidence type="ECO:0000256" key="6">
    <source>
        <dbReference type="ARBA" id="ARBA00047884"/>
    </source>
</evidence>
<gene>
    <name evidence="7" type="primary">dadA</name>
    <name evidence="10" type="ORF">C7453_10317</name>
    <name evidence="9" type="ORF">HLH32_06440</name>
</gene>